<dbReference type="Gene3D" id="3.90.550.10">
    <property type="entry name" value="Spore Coat Polysaccharide Biosynthesis Protein SpsA, Chain A"/>
    <property type="match status" value="3"/>
</dbReference>
<dbReference type="SMART" id="SM00028">
    <property type="entry name" value="TPR"/>
    <property type="match status" value="6"/>
</dbReference>
<evidence type="ECO:0000313" key="5">
    <source>
        <dbReference type="Proteomes" id="UP000198744"/>
    </source>
</evidence>
<keyword evidence="5" id="KW-1185">Reference proteome</keyword>
<dbReference type="Gene3D" id="1.25.40.10">
    <property type="entry name" value="Tetratricopeptide repeat domain"/>
    <property type="match status" value="4"/>
</dbReference>
<name>A0A1H7ZBU4_9BACT</name>
<evidence type="ECO:0000256" key="1">
    <source>
        <dbReference type="PROSITE-ProRule" id="PRU00339"/>
    </source>
</evidence>
<feature type="repeat" description="TPR" evidence="1">
    <location>
        <begin position="861"/>
        <end position="894"/>
    </location>
</feature>
<feature type="repeat" description="TPR" evidence="1">
    <location>
        <begin position="1313"/>
        <end position="1346"/>
    </location>
</feature>
<dbReference type="InterPro" id="IPR055259">
    <property type="entry name" value="YkvP/CgeB_Glyco_trans-like"/>
</dbReference>
<dbReference type="CDD" id="cd02511">
    <property type="entry name" value="Beta4Glucosyltransferase"/>
    <property type="match status" value="1"/>
</dbReference>
<dbReference type="Pfam" id="PF00535">
    <property type="entry name" value="Glycos_transf_2"/>
    <property type="match status" value="3"/>
</dbReference>
<evidence type="ECO:0000259" key="2">
    <source>
        <dbReference type="Pfam" id="PF00535"/>
    </source>
</evidence>
<feature type="domain" description="Glycosyltransferase 2-like" evidence="2">
    <location>
        <begin position="1477"/>
        <end position="1576"/>
    </location>
</feature>
<feature type="domain" description="Glycosyltransferase 2-like" evidence="2">
    <location>
        <begin position="971"/>
        <end position="1142"/>
    </location>
</feature>
<dbReference type="InterPro" id="IPR029044">
    <property type="entry name" value="Nucleotide-diphossugar_trans"/>
</dbReference>
<dbReference type="PANTHER" id="PTHR43179">
    <property type="entry name" value="RHAMNOSYLTRANSFERASE WBBL"/>
    <property type="match status" value="1"/>
</dbReference>
<gene>
    <name evidence="4" type="ORF">SAMN04489760_12132</name>
</gene>
<dbReference type="PANTHER" id="PTHR43179:SF7">
    <property type="entry name" value="RHAMNOSYLTRANSFERASE WBBL"/>
    <property type="match status" value="1"/>
</dbReference>
<dbReference type="SUPFAM" id="SSF48452">
    <property type="entry name" value="TPR-like"/>
    <property type="match status" value="3"/>
</dbReference>
<dbReference type="InterPro" id="IPR019734">
    <property type="entry name" value="TPR_rpt"/>
</dbReference>
<dbReference type="Pfam" id="PF13432">
    <property type="entry name" value="TPR_16"/>
    <property type="match status" value="1"/>
</dbReference>
<dbReference type="Proteomes" id="UP000198744">
    <property type="component" value="Unassembled WGS sequence"/>
</dbReference>
<dbReference type="Pfam" id="PF13524">
    <property type="entry name" value="Glyco_trans_1_2"/>
    <property type="match status" value="1"/>
</dbReference>
<keyword evidence="1" id="KW-0802">TPR repeat</keyword>
<dbReference type="SUPFAM" id="SSF53448">
    <property type="entry name" value="Nucleotide-diphospho-sugar transferases"/>
    <property type="match status" value="3"/>
</dbReference>
<dbReference type="InterPro" id="IPR001173">
    <property type="entry name" value="Glyco_trans_2-like"/>
</dbReference>
<dbReference type="GO" id="GO:0016757">
    <property type="term" value="F:glycosyltransferase activity"/>
    <property type="evidence" value="ECO:0007669"/>
    <property type="project" value="UniProtKB-KW"/>
</dbReference>
<keyword evidence="4" id="KW-0808">Transferase</keyword>
<sequence>MFVKSLKKQSIKVLVAGSKFFSGNARRGYGYGWWNLYDALNRFDNIQAQFFDFTTEAQQGVEAGMMQRLEEVVRKEKPDLLWYEPLNLRMDILPEFLQSITDSTGTQTVIWINHHELQKEKAALWGACADYIITISPETAGYYAAAGFGRKIIKSQWGFNPFTYAFTLSPRIRDISFCGAAKGNRSDILEKIRQIGLPVDVFGSGWHGDSFIPFYDMVRIFNQSRINLNLNGTSDPVVRQISRRTFEVPGCRGFLLTSPSLHLEEYYEPGKEVMVASSLEELVDKAKYYLTHERERESIAQCGYERTLAEHTWSHRLVDIFKNIGFKAVPQPLLQAAQSPLKQSVAPIRTYNLSSAHTDRSSTDLVNNDDNLASLWVLAYNQLNYTRQCVESILHYTSSPYELLLIDHGSTDGTFEYFNWVKSFHPDTRVIKYFRNRTIEKTTNHAVSLGRGKYSVVVTNDIMVHEGWLENFIRHVESAPDIGIVGPRSNNISGPQLMPAEYATAEQYQTFAAAWARDHKGENFSLQRVVGMCTIMKKAVLERIGGGDPELPTNGRDGGYGFSDDDSNIRLLLAGYRSLVANDVFIHHYGSVTVRQHRPDLFGAPQNINKEKYLRKLQLNNRITIGTDGNIKLRPYTLDDVIPVDERTIIRTPRICFAERGGDLSIIAGIESRYAAVARKYNGQIVQAGGEAISSLVLKALEEKEYDYLVLIDSRLAPSPEILSALTEYALCYPDVAVMVPLGNYAPATHAHKVASDKGVEIIPYADLSLCAINLKIVHPLRMGLAQCEDEEEWLWFLQRRIRGENYFIAKANALEINGSLPVLEHPYDARPLPEELVKEEKYAEAASIYRNDLRKDPNFAEAYYQLASIAKEQQQKEMAVDYARQALQADPHHILSLVLLSRIFLEQGDFKNATAFVSQANFKQPGHPEVQKVVSMYEEKFKEHPEFFQKDTSEETISLTHREIIKGKVSIILVTQNRLDFTKKCVNSIRRHTRQPYELIFVDNASKDSTVKWLKRQVKENKGSRLIENKENVGHIKGRNQGLNIAQGEYIVLLDNDVIVSQGWLDSMLQCLNNGSDVGIVGPMTNSGSGIQEVLDDSYRSVDYLDKYAVKFMERYRHRRIPCRNIDGFCLLFKRTLVEKVGLLDETFESGHFEDEDYCLRAALEDYRNFIAGDVFIHHFGGEKSQGNRKTIGKKWELGLASPQGRKLAVLKAMELADDLYQKGKIDQAVETLIDCIKLTPDAKEIYCKLACIFIESRKYSEAWEVVGTMPEIVKNDLQGLEYAGYAKEGLGLDDEAAAYVDRMLSLSENHPAALNLKGVLAYKKGEKERAADCFRKAIDADPGYGEVYTNLGVLCWSLERKEEALVHLHKGFMLSPTLPDANSLYYSVVSSLGIFCDAEDDFREVIHLYPRNKNLVFLYIDLLIQQGKLDQAMEKIEDALALFGSDEGMLNAAMAVREKIGPRQIGNKTKKSTLSLCMIVKNEEKYLAKCLKSIRDVVDEMIIVDTGSTDKTADIGRVFGAKIFDFPWTGDFSAARNHSLAQATGDWILILDADEVISSRDFAELEALIHKPSSSPAAYLIMTRNYIDNSGIIGWTQNVGQYPEEAGGGWIASAKVRLFRRRGDIVFSNPVHELVEDSLQKAKIPILKSYIIVHHYGKLDMERDLLKSEAYYLLGKMKYESDPTNMKYIYELAKQAQELRKYEEAVQLWLELLFLLRENPESPGYKTIAAISYGDPLPEIYIQLASAYVMLDRFEEALEAARKAMGDARGKLPAYVHVYAYCEIIAGSLEKASSALDELLQSMPDYPPAVSLMAVRYCLEEKNETAKEFLQRLRLKGLPISSPLKKVSEKLSAYGKKDEAALILKLVSEI</sequence>
<dbReference type="Pfam" id="PF14559">
    <property type="entry name" value="TPR_19"/>
    <property type="match status" value="1"/>
</dbReference>
<dbReference type="STRING" id="43775.SAMN04489760_12132"/>
<dbReference type="CDD" id="cd04186">
    <property type="entry name" value="GT_2_like_c"/>
    <property type="match status" value="1"/>
</dbReference>
<dbReference type="PROSITE" id="PS50005">
    <property type="entry name" value="TPR"/>
    <property type="match status" value="2"/>
</dbReference>
<evidence type="ECO:0000259" key="3">
    <source>
        <dbReference type="Pfam" id="PF13524"/>
    </source>
</evidence>
<reference evidence="4 5" key="1">
    <citation type="submission" date="2016-10" db="EMBL/GenBank/DDBJ databases">
        <authorList>
            <person name="de Groot N.N."/>
        </authorList>
    </citation>
    <scope>NUCLEOTIDE SEQUENCE [LARGE SCALE GENOMIC DNA]</scope>
    <source>
        <strain evidence="4 5">DSM 8423</strain>
    </source>
</reference>
<proteinExistence type="predicted"/>
<organism evidence="4 5">
    <name type="scientific">Syntrophus gentianae</name>
    <dbReference type="NCBI Taxonomy" id="43775"/>
    <lineage>
        <taxon>Bacteria</taxon>
        <taxon>Pseudomonadati</taxon>
        <taxon>Thermodesulfobacteriota</taxon>
        <taxon>Syntrophia</taxon>
        <taxon>Syntrophales</taxon>
        <taxon>Syntrophaceae</taxon>
        <taxon>Syntrophus</taxon>
    </lineage>
</organism>
<protein>
    <submittedName>
        <fullName evidence="4">Glycosyltransferase, GT2 family</fullName>
    </submittedName>
</protein>
<evidence type="ECO:0000313" key="4">
    <source>
        <dbReference type="EMBL" id="SEM54977.1"/>
    </source>
</evidence>
<dbReference type="InterPro" id="IPR011990">
    <property type="entry name" value="TPR-like_helical_dom_sf"/>
</dbReference>
<feature type="domain" description="Spore protein YkvP/CgeB glycosyl transferase-like" evidence="3">
    <location>
        <begin position="186"/>
        <end position="320"/>
    </location>
</feature>
<feature type="domain" description="Glycosyltransferase 2-like" evidence="2">
    <location>
        <begin position="376"/>
        <end position="544"/>
    </location>
</feature>
<dbReference type="EMBL" id="FOBS01000021">
    <property type="protein sequence ID" value="SEM54977.1"/>
    <property type="molecule type" value="Genomic_DNA"/>
</dbReference>
<accession>A0A1H7ZBU4</accession>